<dbReference type="EMBL" id="VKKG01000003">
    <property type="protein sequence ID" value="TRY18322.1"/>
    <property type="molecule type" value="Genomic_DNA"/>
</dbReference>
<evidence type="ECO:0000313" key="2">
    <source>
        <dbReference type="Proteomes" id="UP000317638"/>
    </source>
</evidence>
<dbReference type="AlphaFoldDB" id="A0A553K0U2"/>
<gene>
    <name evidence="1" type="ORF">FOJ82_09850</name>
</gene>
<dbReference type="Proteomes" id="UP000317638">
    <property type="component" value="Unassembled WGS sequence"/>
</dbReference>
<keyword evidence="2" id="KW-1185">Reference proteome</keyword>
<name>A0A553K0U2_9ACTN</name>
<comment type="caution">
    <text evidence="1">The sequence shown here is derived from an EMBL/GenBank/DDBJ whole genome shotgun (WGS) entry which is preliminary data.</text>
</comment>
<accession>A0A553K0U2</accession>
<organism evidence="1 2">
    <name type="scientific">Tessaracoccus rhinocerotis</name>
    <dbReference type="NCBI Taxonomy" id="1689449"/>
    <lineage>
        <taxon>Bacteria</taxon>
        <taxon>Bacillati</taxon>
        <taxon>Actinomycetota</taxon>
        <taxon>Actinomycetes</taxon>
        <taxon>Propionibacteriales</taxon>
        <taxon>Propionibacteriaceae</taxon>
        <taxon>Tessaracoccus</taxon>
    </lineage>
</organism>
<dbReference type="OrthoDB" id="3817282at2"/>
<evidence type="ECO:0000313" key="1">
    <source>
        <dbReference type="EMBL" id="TRY18322.1"/>
    </source>
</evidence>
<reference evidence="1 2" key="1">
    <citation type="submission" date="2019-07" db="EMBL/GenBank/DDBJ databases">
        <authorList>
            <person name="Zhou L.-Y."/>
        </authorList>
    </citation>
    <scope>NUCLEOTIDE SEQUENCE [LARGE SCALE GENOMIC DNA]</scope>
    <source>
        <strain evidence="1 2">YIM 101269</strain>
    </source>
</reference>
<protein>
    <submittedName>
        <fullName evidence="1">Uncharacterized protein</fullName>
    </submittedName>
</protein>
<dbReference type="RefSeq" id="WP_143938298.1">
    <property type="nucleotide sequence ID" value="NZ_VKKG01000003.1"/>
</dbReference>
<sequence>MDPSSSPAPTLPPGDLYTTPGYHSVNGREWFTQCEPYSQTMRCTTDIWATQVVFEGGAYVHKHGWHFNNLTYLPLMTRQAWVGNPLGVTGTWTSSEGRTWRTECDTPATGRNGCRSYIWSKVVQAEPLGHGRYDYQQRWEWVFNNLVRFKA</sequence>
<proteinExistence type="predicted"/>